<reference evidence="1" key="1">
    <citation type="journal article" date="2021" name="Proc. Natl. Acad. Sci. U.S.A.">
        <title>A Catalog of Tens of Thousands of Viruses from Human Metagenomes Reveals Hidden Associations with Chronic Diseases.</title>
        <authorList>
            <person name="Tisza M.J."/>
            <person name="Buck C.B."/>
        </authorList>
    </citation>
    <scope>NUCLEOTIDE SEQUENCE</scope>
    <source>
        <strain evidence="1">Ct9dX1</strain>
    </source>
</reference>
<proteinExistence type="predicted"/>
<dbReference type="Pfam" id="PF10934">
    <property type="entry name" value="Sheath_initiator"/>
    <property type="match status" value="1"/>
</dbReference>
<evidence type="ECO:0000313" key="1">
    <source>
        <dbReference type="EMBL" id="DAF63030.1"/>
    </source>
</evidence>
<dbReference type="EMBL" id="BK032832">
    <property type="protein sequence ID" value="DAF63030.1"/>
    <property type="molecule type" value="Genomic_DNA"/>
</dbReference>
<organism evidence="1">
    <name type="scientific">Myoviridae sp. ct9dX1</name>
    <dbReference type="NCBI Taxonomy" id="2827665"/>
    <lineage>
        <taxon>Viruses</taxon>
        <taxon>Duplodnaviria</taxon>
        <taxon>Heunggongvirae</taxon>
        <taxon>Uroviricota</taxon>
        <taxon>Caudoviricetes</taxon>
    </lineage>
</organism>
<dbReference type="InterPro" id="IPR020288">
    <property type="entry name" value="Sheath_initiator"/>
</dbReference>
<protein>
    <submittedName>
        <fullName evidence="1">Baseplate wedge protein</fullName>
    </submittedName>
</protein>
<name>A0A8S5TIB8_9CAUD</name>
<accession>A0A8S5TIB8</accession>
<sequence>MVDIALHANDHDILIKDGDFLLIDNAERVAQQIKVKLLTFLGEWFLDTTWGVPYLEYILVKQPNQELIKQILSEQISSVDDVKSLNALELDYQVKIRTLIVNYEVSTEYGLITRKEVLGYGDK</sequence>